<dbReference type="RefSeq" id="WP_015748939.1">
    <property type="nucleotide sequence ID" value="NC_013235.1"/>
</dbReference>
<keyword evidence="2" id="KW-1185">Reference proteome</keyword>
<dbReference type="EMBL" id="CP001737">
    <property type="protein sequence ID" value="ACV80112.1"/>
    <property type="molecule type" value="Genomic_DNA"/>
</dbReference>
<dbReference type="OrthoDB" id="3422162at2"/>
<dbReference type="Proteomes" id="UP000002218">
    <property type="component" value="Chromosome"/>
</dbReference>
<dbReference type="HOGENOM" id="CLU_107959_0_0_11"/>
<proteinExistence type="predicted"/>
<dbReference type="KEGG" id="nml:Namu_3815"/>
<dbReference type="InParanoid" id="C8XGB0"/>
<reference evidence="2" key="1">
    <citation type="submission" date="2009-09" db="EMBL/GenBank/DDBJ databases">
        <title>The complete genome of Nakamurella multipartita DSM 44233.</title>
        <authorList>
            <consortium name="US DOE Joint Genome Institute (JGI-PGF)"/>
            <person name="Lucas S."/>
            <person name="Copeland A."/>
            <person name="Lapidus A."/>
            <person name="Glavina del Rio T."/>
            <person name="Dalin E."/>
            <person name="Tice H."/>
            <person name="Bruce D."/>
            <person name="Goodwin L."/>
            <person name="Pitluck S."/>
            <person name="Kyrpides N."/>
            <person name="Mavromatis K."/>
            <person name="Ivanova N."/>
            <person name="Ovchinnikova G."/>
            <person name="Sims D."/>
            <person name="Meincke L."/>
            <person name="Brettin T."/>
            <person name="Detter J.C."/>
            <person name="Han C."/>
            <person name="Larimer F."/>
            <person name="Land M."/>
            <person name="Hauser L."/>
            <person name="Markowitz V."/>
            <person name="Cheng J.-F."/>
            <person name="Hugenholtz P."/>
            <person name="Woyke T."/>
            <person name="Wu D."/>
            <person name="Klenk H.-P."/>
            <person name="Eisen J.A."/>
        </authorList>
    </citation>
    <scope>NUCLEOTIDE SEQUENCE [LARGE SCALE GENOMIC DNA]</scope>
    <source>
        <strain evidence="2">ATCC 700099 / DSM 44233 / CIP 104796 / JCM 9543 / NBRC 105858 / Y-104</strain>
    </source>
</reference>
<organism evidence="1 2">
    <name type="scientific">Nakamurella multipartita (strain ATCC 700099 / DSM 44233 / CIP 104796 / JCM 9543 / NBRC 105858 / Y-104)</name>
    <name type="common">Microsphaera multipartita</name>
    <dbReference type="NCBI Taxonomy" id="479431"/>
    <lineage>
        <taxon>Bacteria</taxon>
        <taxon>Bacillati</taxon>
        <taxon>Actinomycetota</taxon>
        <taxon>Actinomycetes</taxon>
        <taxon>Nakamurellales</taxon>
        <taxon>Nakamurellaceae</taxon>
        <taxon>Nakamurella</taxon>
    </lineage>
</organism>
<protein>
    <submittedName>
        <fullName evidence="1">Uncharacterized protein</fullName>
    </submittedName>
</protein>
<reference evidence="1 2" key="2">
    <citation type="journal article" date="2010" name="Stand. Genomic Sci.">
        <title>Complete genome sequence of Nakamurella multipartita type strain (Y-104).</title>
        <authorList>
            <person name="Tice H."/>
            <person name="Mayilraj S."/>
            <person name="Sims D."/>
            <person name="Lapidus A."/>
            <person name="Nolan M."/>
            <person name="Lucas S."/>
            <person name="Glavina Del Rio T."/>
            <person name="Copeland A."/>
            <person name="Cheng J.F."/>
            <person name="Meincke L."/>
            <person name="Bruce D."/>
            <person name="Goodwin L."/>
            <person name="Pitluck S."/>
            <person name="Ivanova N."/>
            <person name="Mavromatis K."/>
            <person name="Ovchinnikova G."/>
            <person name="Pati A."/>
            <person name="Chen A."/>
            <person name="Palaniappan K."/>
            <person name="Land M."/>
            <person name="Hauser L."/>
            <person name="Chang Y.J."/>
            <person name="Jeffries C.D."/>
            <person name="Detter J.C."/>
            <person name="Brettin T."/>
            <person name="Rohde M."/>
            <person name="Goker M."/>
            <person name="Bristow J."/>
            <person name="Eisen J.A."/>
            <person name="Markowitz V."/>
            <person name="Hugenholtz P."/>
            <person name="Kyrpides N.C."/>
            <person name="Klenk H.P."/>
            <person name="Chen F."/>
        </authorList>
    </citation>
    <scope>NUCLEOTIDE SEQUENCE [LARGE SCALE GENOMIC DNA]</scope>
    <source>
        <strain evidence="2">ATCC 700099 / DSM 44233 / CIP 104796 / JCM 9543 / NBRC 105858 / Y-104</strain>
    </source>
</reference>
<evidence type="ECO:0000313" key="1">
    <source>
        <dbReference type="EMBL" id="ACV80112.1"/>
    </source>
</evidence>
<name>C8XGB0_NAKMY</name>
<gene>
    <name evidence="1" type="ordered locus">Namu_3815</name>
</gene>
<evidence type="ECO:0000313" key="2">
    <source>
        <dbReference type="Proteomes" id="UP000002218"/>
    </source>
</evidence>
<accession>C8XGB0</accession>
<dbReference type="eggNOG" id="ENOG50337WJ">
    <property type="taxonomic scope" value="Bacteria"/>
</dbReference>
<dbReference type="AlphaFoldDB" id="C8XGB0"/>
<sequence>MTPTISGAERLPELGLSVEVIAATLAAADRESELCSPLDPPILEGLLRWGRATRTLREQLIPRGWTYDNPNNLARTIHPSGDFALVLATGDEGTGRPSSGVGPRHARGYATEQAIHANGQLTFEFGGLMQLTTAGRAAGGGHLKTWFLLYYPSDDVYRAEVSLPEGFDRGRITTWTERILLPDLPRAVRPDPATRWFDTATVLP</sequence>
<dbReference type="STRING" id="479431.Namu_3815"/>